<dbReference type="Gene3D" id="3.40.50.1820">
    <property type="entry name" value="alpha/beta hydrolase"/>
    <property type="match status" value="1"/>
</dbReference>
<evidence type="ECO:0000313" key="6">
    <source>
        <dbReference type="Proteomes" id="UP000452235"/>
    </source>
</evidence>
<dbReference type="PANTHER" id="PTHR43248:SF25">
    <property type="entry name" value="AB HYDROLASE-1 DOMAIN-CONTAINING PROTEIN-RELATED"/>
    <property type="match status" value="1"/>
</dbReference>
<dbReference type="InterPro" id="IPR051601">
    <property type="entry name" value="Serine_prot/Carboxylest_S33"/>
</dbReference>
<evidence type="ECO:0000313" key="5">
    <source>
        <dbReference type="EMBL" id="GFF15291.1"/>
    </source>
</evidence>
<dbReference type="Proteomes" id="UP000452235">
    <property type="component" value="Unassembled WGS sequence"/>
</dbReference>
<keyword evidence="2" id="KW-0378">Hydrolase</keyword>
<dbReference type="AlphaFoldDB" id="A0A5M3YP54"/>
<dbReference type="InterPro" id="IPR029058">
    <property type="entry name" value="AB_hydrolase_fold"/>
</dbReference>
<feature type="region of interest" description="Disordered" evidence="3">
    <location>
        <begin position="263"/>
        <end position="284"/>
    </location>
</feature>
<evidence type="ECO:0000259" key="4">
    <source>
        <dbReference type="Pfam" id="PF08386"/>
    </source>
</evidence>
<dbReference type="EMBL" id="BLJY01000004">
    <property type="protein sequence ID" value="GFF15291.1"/>
    <property type="molecule type" value="Genomic_DNA"/>
</dbReference>
<feature type="compositionally biased region" description="Basic and acidic residues" evidence="3">
    <location>
        <begin position="263"/>
        <end position="283"/>
    </location>
</feature>
<comment type="similarity">
    <text evidence="1">Belongs to the peptidase S33 family.</text>
</comment>
<dbReference type="Pfam" id="PF08386">
    <property type="entry name" value="Abhydrolase_4"/>
    <property type="match status" value="1"/>
</dbReference>
<name>A0A5M3YP54_ASPTE</name>
<keyword evidence="6" id="KW-1185">Reference proteome</keyword>
<feature type="domain" description="Peptidase S33 tripeptidyl aminopeptidase-like C-terminal" evidence="4">
    <location>
        <begin position="516"/>
        <end position="617"/>
    </location>
</feature>
<accession>A0A5M3YP54</accession>
<feature type="compositionally biased region" description="Polar residues" evidence="3">
    <location>
        <begin position="1"/>
        <end position="11"/>
    </location>
</feature>
<evidence type="ECO:0000256" key="1">
    <source>
        <dbReference type="ARBA" id="ARBA00010088"/>
    </source>
</evidence>
<evidence type="ECO:0000256" key="2">
    <source>
        <dbReference type="ARBA" id="ARBA00022801"/>
    </source>
</evidence>
<comment type="caution">
    <text evidence="5">The sequence shown here is derived from an EMBL/GenBank/DDBJ whole genome shotgun (WGS) entry which is preliminary data.</text>
</comment>
<protein>
    <submittedName>
        <fullName evidence="5">Proteinase</fullName>
    </submittedName>
</protein>
<sequence>MDSLKPSSSPNAVHVSATPGPSPPLLGRLARPSVGTALLVALWWFFRCHAPRSLDVHPVQNTPFSWSQITPSPSLEYQPCFDGFQCARLDVPMDYHRTDGHGSRVAIAITRLPAQVPVTDPRYGGAIIINPGGPGGSGVAQVLRYGRDIQTVADAPPTADPSARYFDIIGFDPRGVNNTTPGVSCFPDRFSQTAWDLQREADGMLGSSAQAFARNWARTVARNTGCARTLSTPASERHDALGEHMNTAPVARDMLELVERHGEWRGKRGQEAQRERDRVHGRDPAQTIARRTQWTKGHEKLLYWGRSYGTVLGATFATLYPDRVERAVLDAVVDAQRYYTGHGGVPIVDADAIFDRFAAYCDAAGATACPFHVAGGPAAIKAAYNALEDRLRNAAVPVPATAVRGPELVTWTDLKTLQRVAVYQPLAVFPLLAEYASELARGDGGALADLKSGLRSPSCPSAECLQAGPWTAECQAPGEDEASGMAVLCSDATYLQGLSERAFEERWQGLRDTSAAIGDYWAQMELDCVRWNVTPKWTVNGPVSGNTSHPILFVNNVLDPVTPLKSAEIMAERFPGSVVLRQDSEGHSTLAAPSICTTAAIRKYFQTGELPPPGTLCEGDLKPFLGAPGAPDRLNSLEEVRRAVIER</sequence>
<gene>
    <name evidence="5" type="ORF">ATEIFO6365_0004041000</name>
</gene>
<feature type="region of interest" description="Disordered" evidence="3">
    <location>
        <begin position="1"/>
        <end position="25"/>
    </location>
</feature>
<dbReference type="VEuPathDB" id="FungiDB:ATEG_09096"/>
<organism evidence="5 6">
    <name type="scientific">Aspergillus terreus</name>
    <dbReference type="NCBI Taxonomy" id="33178"/>
    <lineage>
        <taxon>Eukaryota</taxon>
        <taxon>Fungi</taxon>
        <taxon>Dikarya</taxon>
        <taxon>Ascomycota</taxon>
        <taxon>Pezizomycotina</taxon>
        <taxon>Eurotiomycetes</taxon>
        <taxon>Eurotiomycetidae</taxon>
        <taxon>Eurotiales</taxon>
        <taxon>Aspergillaceae</taxon>
        <taxon>Aspergillus</taxon>
        <taxon>Aspergillus subgen. Circumdati</taxon>
    </lineage>
</organism>
<proteinExistence type="inferred from homology"/>
<dbReference type="InterPro" id="IPR013595">
    <property type="entry name" value="Pept_S33_TAP-like_C"/>
</dbReference>
<evidence type="ECO:0000256" key="3">
    <source>
        <dbReference type="SAM" id="MobiDB-lite"/>
    </source>
</evidence>
<dbReference type="SUPFAM" id="SSF53474">
    <property type="entry name" value="alpha/beta-Hydrolases"/>
    <property type="match status" value="1"/>
</dbReference>
<dbReference type="OrthoDB" id="425534at2759"/>
<dbReference type="PANTHER" id="PTHR43248">
    <property type="entry name" value="2-SUCCINYL-6-HYDROXY-2,4-CYCLOHEXADIENE-1-CARBOXYLATE SYNTHASE"/>
    <property type="match status" value="1"/>
</dbReference>
<reference evidence="5 6" key="1">
    <citation type="submission" date="2020-01" db="EMBL/GenBank/DDBJ databases">
        <title>Aspergillus terreus IFO 6365 whole genome shotgun sequence.</title>
        <authorList>
            <person name="Kanamasa S."/>
            <person name="Takahashi H."/>
        </authorList>
    </citation>
    <scope>NUCLEOTIDE SEQUENCE [LARGE SCALE GENOMIC DNA]</scope>
    <source>
        <strain evidence="5 6">IFO 6365</strain>
    </source>
</reference>
<dbReference type="GO" id="GO:0016787">
    <property type="term" value="F:hydrolase activity"/>
    <property type="evidence" value="ECO:0007669"/>
    <property type="project" value="UniProtKB-KW"/>
</dbReference>